<dbReference type="Proteomes" id="UP001528823">
    <property type="component" value="Unassembled WGS sequence"/>
</dbReference>
<sequence>MEHTGLYIMIAVAIFIIIANIFATFVVCKTYFEIKQRRLYQILFIWLVPIIGSALAIYLNLEDYFEQKHSTKIGNHPNITDAEAVTFAVGSDR</sequence>
<evidence type="ECO:0000256" key="1">
    <source>
        <dbReference type="SAM" id="Phobius"/>
    </source>
</evidence>
<proteinExistence type="predicted"/>
<feature type="transmembrane region" description="Helical" evidence="1">
    <location>
        <begin position="39"/>
        <end position="59"/>
    </location>
</feature>
<evidence type="ECO:0000313" key="2">
    <source>
        <dbReference type="EMBL" id="MDE1464941.1"/>
    </source>
</evidence>
<organism evidence="2 3">
    <name type="scientific">Spartinivicinus poritis</name>
    <dbReference type="NCBI Taxonomy" id="2994640"/>
    <lineage>
        <taxon>Bacteria</taxon>
        <taxon>Pseudomonadati</taxon>
        <taxon>Pseudomonadota</taxon>
        <taxon>Gammaproteobacteria</taxon>
        <taxon>Oceanospirillales</taxon>
        <taxon>Zooshikellaceae</taxon>
        <taxon>Spartinivicinus</taxon>
    </lineage>
</organism>
<reference evidence="2 3" key="1">
    <citation type="submission" date="2022-11" db="EMBL/GenBank/DDBJ databases">
        <title>Spartinivicinus poritis sp. nov., isolated from scleractinian coral Porites lutea.</title>
        <authorList>
            <person name="Zhang G."/>
            <person name="Cai L."/>
            <person name="Wei Q."/>
        </authorList>
    </citation>
    <scope>NUCLEOTIDE SEQUENCE [LARGE SCALE GENOMIC DNA]</scope>
    <source>
        <strain evidence="2 3">A2-2</strain>
    </source>
</reference>
<keyword evidence="1" id="KW-0812">Transmembrane</keyword>
<evidence type="ECO:0008006" key="4">
    <source>
        <dbReference type="Google" id="ProtNLM"/>
    </source>
</evidence>
<name>A0ABT5UG19_9GAMM</name>
<protein>
    <recommendedName>
        <fullName evidence="4">Cardiolipin synthase N-terminal domain-containing protein</fullName>
    </recommendedName>
</protein>
<dbReference type="EMBL" id="JAPMOU010000046">
    <property type="protein sequence ID" value="MDE1464941.1"/>
    <property type="molecule type" value="Genomic_DNA"/>
</dbReference>
<keyword evidence="3" id="KW-1185">Reference proteome</keyword>
<evidence type="ECO:0000313" key="3">
    <source>
        <dbReference type="Proteomes" id="UP001528823"/>
    </source>
</evidence>
<keyword evidence="1" id="KW-1133">Transmembrane helix</keyword>
<gene>
    <name evidence="2" type="ORF">ORQ98_23540</name>
</gene>
<comment type="caution">
    <text evidence="2">The sequence shown here is derived from an EMBL/GenBank/DDBJ whole genome shotgun (WGS) entry which is preliminary data.</text>
</comment>
<dbReference type="RefSeq" id="WP_274691249.1">
    <property type="nucleotide sequence ID" value="NZ_JAPMOU010000046.1"/>
</dbReference>
<accession>A0ABT5UG19</accession>
<feature type="transmembrane region" description="Helical" evidence="1">
    <location>
        <begin position="6"/>
        <end position="27"/>
    </location>
</feature>
<keyword evidence="1" id="KW-0472">Membrane</keyword>